<accession>A0A9P6R6M4</accession>
<feature type="region of interest" description="Disordered" evidence="6">
    <location>
        <begin position="173"/>
        <end position="255"/>
    </location>
</feature>
<dbReference type="InterPro" id="IPR036236">
    <property type="entry name" value="Znf_C2H2_sf"/>
</dbReference>
<evidence type="ECO:0000256" key="6">
    <source>
        <dbReference type="SAM" id="MobiDB-lite"/>
    </source>
</evidence>
<feature type="compositionally biased region" description="Low complexity" evidence="6">
    <location>
        <begin position="198"/>
        <end position="214"/>
    </location>
</feature>
<evidence type="ECO:0000256" key="3">
    <source>
        <dbReference type="ARBA" id="ARBA00022771"/>
    </source>
</evidence>
<keyword evidence="9" id="KW-1185">Reference proteome</keyword>
<dbReference type="PANTHER" id="PTHR14003">
    <property type="entry name" value="TRANSCRIPTIONAL REPRESSOR PROTEIN YY"/>
    <property type="match status" value="1"/>
</dbReference>
<dbReference type="InterPro" id="IPR013087">
    <property type="entry name" value="Znf_C2H2_type"/>
</dbReference>
<feature type="compositionally biased region" description="Polar residues" evidence="6">
    <location>
        <begin position="173"/>
        <end position="183"/>
    </location>
</feature>
<feature type="compositionally biased region" description="Low complexity" evidence="6">
    <location>
        <begin position="487"/>
        <end position="499"/>
    </location>
</feature>
<evidence type="ECO:0000256" key="2">
    <source>
        <dbReference type="ARBA" id="ARBA00022737"/>
    </source>
</evidence>
<feature type="compositionally biased region" description="Low complexity" evidence="6">
    <location>
        <begin position="274"/>
        <end position="297"/>
    </location>
</feature>
<dbReference type="OrthoDB" id="4748970at2759"/>
<keyword evidence="1" id="KW-0479">Metal-binding</keyword>
<evidence type="ECO:0000256" key="5">
    <source>
        <dbReference type="PROSITE-ProRule" id="PRU00042"/>
    </source>
</evidence>
<dbReference type="GO" id="GO:0005667">
    <property type="term" value="C:transcription regulator complex"/>
    <property type="evidence" value="ECO:0007669"/>
    <property type="project" value="TreeGrafter"/>
</dbReference>
<feature type="domain" description="C2H2-type" evidence="7">
    <location>
        <begin position="342"/>
        <end position="372"/>
    </location>
</feature>
<gene>
    <name evidence="8" type="ORF">BGZ99_008825</name>
</gene>
<dbReference type="Proteomes" id="UP000738325">
    <property type="component" value="Unassembled WGS sequence"/>
</dbReference>
<dbReference type="GO" id="GO:0008270">
    <property type="term" value="F:zinc ion binding"/>
    <property type="evidence" value="ECO:0007669"/>
    <property type="project" value="UniProtKB-KW"/>
</dbReference>
<keyword evidence="2" id="KW-0677">Repeat</keyword>
<feature type="region of interest" description="Disordered" evidence="6">
    <location>
        <begin position="439"/>
        <end position="554"/>
    </location>
</feature>
<feature type="region of interest" description="Disordered" evidence="6">
    <location>
        <begin position="1"/>
        <end position="63"/>
    </location>
</feature>
<keyword evidence="4" id="KW-0862">Zinc</keyword>
<evidence type="ECO:0000259" key="7">
    <source>
        <dbReference type="PROSITE" id="PS50157"/>
    </source>
</evidence>
<dbReference type="GO" id="GO:0000981">
    <property type="term" value="F:DNA-binding transcription factor activity, RNA polymerase II-specific"/>
    <property type="evidence" value="ECO:0007669"/>
    <property type="project" value="TreeGrafter"/>
</dbReference>
<dbReference type="AlphaFoldDB" id="A0A9P6R6M4"/>
<feature type="compositionally biased region" description="Low complexity" evidence="6">
    <location>
        <begin position="246"/>
        <end position="255"/>
    </location>
</feature>
<evidence type="ECO:0000313" key="8">
    <source>
        <dbReference type="EMBL" id="KAG0313540.1"/>
    </source>
</evidence>
<dbReference type="SUPFAM" id="SSF57667">
    <property type="entry name" value="beta-beta-alpha zinc fingers"/>
    <property type="match status" value="1"/>
</dbReference>
<proteinExistence type="predicted"/>
<evidence type="ECO:0000256" key="4">
    <source>
        <dbReference type="ARBA" id="ARBA00022833"/>
    </source>
</evidence>
<feature type="domain" description="C2H2-type" evidence="7">
    <location>
        <begin position="409"/>
        <end position="434"/>
    </location>
</feature>
<protein>
    <recommendedName>
        <fullName evidence="7">C2H2-type domain-containing protein</fullName>
    </recommendedName>
</protein>
<feature type="compositionally biased region" description="Basic residues" evidence="6">
    <location>
        <begin position="184"/>
        <end position="197"/>
    </location>
</feature>
<sequence>MPKQADRQPHKQQQQQQQQQHQRQFGAPDAIGHQMHDSAYSPGSGYMGTHGVASHDRSRVQTARHPTLARNLMDYSDSYNAQGQGSPLGAAGAAAHHTGMVISSMPLLPAVQLLHSDAQAQPFQPLLLNTGAGNRGGMATSLDSVQMGLGSPAILSHPDYGTVASYMPTPQLLSKSRSLNTGSRHQHQQQHQQHHQQQHQQPHQQQHQQQHQQPHPQPPAPPQRSQSIGGGMVQASGSKTHRTRTSSLNSASSVASNGIVSSITSTLNATNISFPESRPSSSSIHAVSSNNNSNTNSGDLNIAMPAIGSGACEDMDESNDSASSQKPRAGGAPRKAIAARVFECSFPNCNKAYTQLHNLKSHERTGHTPIQKPRPFLCIIQGCAKAFSQRKSLALHIRASHKEYKFKPFKCSQANCYKAYTQLHNLRTHEKTVHMLDLSRKRVRNPSPSNGPGTGGEEETGMGMNMGGAASGGAHQPGQQHIVGAGHSFPSRHSSVSHSSYDRNQLPGTLNYESVDESVDYRVEMRRGNGPSEEGDDDEFRLEDDDGDDDYIEE</sequence>
<dbReference type="GO" id="GO:0000785">
    <property type="term" value="C:chromatin"/>
    <property type="evidence" value="ECO:0007669"/>
    <property type="project" value="TreeGrafter"/>
</dbReference>
<reference evidence="8" key="1">
    <citation type="journal article" date="2020" name="Fungal Divers.">
        <title>Resolving the Mortierellaceae phylogeny through synthesis of multi-gene phylogenetics and phylogenomics.</title>
        <authorList>
            <person name="Vandepol N."/>
            <person name="Liber J."/>
            <person name="Desiro A."/>
            <person name="Na H."/>
            <person name="Kennedy M."/>
            <person name="Barry K."/>
            <person name="Grigoriev I.V."/>
            <person name="Miller A.N."/>
            <person name="O'Donnell K."/>
            <person name="Stajich J.E."/>
            <person name="Bonito G."/>
        </authorList>
    </citation>
    <scope>NUCLEOTIDE SEQUENCE</scope>
    <source>
        <strain evidence="8">REB-010B</strain>
    </source>
</reference>
<feature type="domain" description="C2H2-type" evidence="7">
    <location>
        <begin position="376"/>
        <end position="406"/>
    </location>
</feature>
<dbReference type="SMART" id="SM00355">
    <property type="entry name" value="ZnF_C2H2"/>
    <property type="match status" value="3"/>
</dbReference>
<name>A0A9P6R6M4_9FUNG</name>
<dbReference type="PANTHER" id="PTHR14003:SF19">
    <property type="entry name" value="YY2 TRANSCRIPTION FACTOR"/>
    <property type="match status" value="1"/>
</dbReference>
<comment type="caution">
    <text evidence="8">The sequence shown here is derived from an EMBL/GenBank/DDBJ whole genome shotgun (WGS) entry which is preliminary data.</text>
</comment>
<dbReference type="PROSITE" id="PS50157">
    <property type="entry name" value="ZINC_FINGER_C2H2_2"/>
    <property type="match status" value="3"/>
</dbReference>
<evidence type="ECO:0000313" key="9">
    <source>
        <dbReference type="Proteomes" id="UP000738325"/>
    </source>
</evidence>
<organism evidence="8 9">
    <name type="scientific">Dissophora globulifera</name>
    <dbReference type="NCBI Taxonomy" id="979702"/>
    <lineage>
        <taxon>Eukaryota</taxon>
        <taxon>Fungi</taxon>
        <taxon>Fungi incertae sedis</taxon>
        <taxon>Mucoromycota</taxon>
        <taxon>Mortierellomycotina</taxon>
        <taxon>Mortierellomycetes</taxon>
        <taxon>Mortierellales</taxon>
        <taxon>Mortierellaceae</taxon>
        <taxon>Dissophora</taxon>
    </lineage>
</organism>
<dbReference type="Gene3D" id="3.30.160.60">
    <property type="entry name" value="Classic Zinc Finger"/>
    <property type="match status" value="3"/>
</dbReference>
<dbReference type="GO" id="GO:0031519">
    <property type="term" value="C:PcG protein complex"/>
    <property type="evidence" value="ECO:0007669"/>
    <property type="project" value="TreeGrafter"/>
</dbReference>
<dbReference type="GO" id="GO:0000978">
    <property type="term" value="F:RNA polymerase II cis-regulatory region sequence-specific DNA binding"/>
    <property type="evidence" value="ECO:0007669"/>
    <property type="project" value="TreeGrafter"/>
</dbReference>
<feature type="region of interest" description="Disordered" evidence="6">
    <location>
        <begin position="274"/>
        <end position="332"/>
    </location>
</feature>
<evidence type="ECO:0000256" key="1">
    <source>
        <dbReference type="ARBA" id="ARBA00022723"/>
    </source>
</evidence>
<feature type="compositionally biased region" description="Polar residues" evidence="6">
    <location>
        <begin position="502"/>
        <end position="512"/>
    </location>
</feature>
<feature type="compositionally biased region" description="Low complexity" evidence="6">
    <location>
        <begin position="11"/>
        <end position="24"/>
    </location>
</feature>
<keyword evidence="3 5" id="KW-0863">Zinc-finger</keyword>
<feature type="compositionally biased region" description="Acidic residues" evidence="6">
    <location>
        <begin position="533"/>
        <end position="554"/>
    </location>
</feature>
<dbReference type="PROSITE" id="PS00028">
    <property type="entry name" value="ZINC_FINGER_C2H2_1"/>
    <property type="match status" value="3"/>
</dbReference>
<dbReference type="EMBL" id="JAAAIP010000700">
    <property type="protein sequence ID" value="KAG0313540.1"/>
    <property type="molecule type" value="Genomic_DNA"/>
</dbReference>